<comment type="caution">
    <text evidence="2">The sequence shown here is derived from an EMBL/GenBank/DDBJ whole genome shotgun (WGS) entry which is preliminary data.</text>
</comment>
<feature type="chain" id="PRO_5038823566" description="Secreted protein" evidence="1">
    <location>
        <begin position="22"/>
        <end position="84"/>
    </location>
</feature>
<evidence type="ECO:0000313" key="3">
    <source>
        <dbReference type="Proteomes" id="UP000828390"/>
    </source>
</evidence>
<organism evidence="2 3">
    <name type="scientific">Dreissena polymorpha</name>
    <name type="common">Zebra mussel</name>
    <name type="synonym">Mytilus polymorpha</name>
    <dbReference type="NCBI Taxonomy" id="45954"/>
    <lineage>
        <taxon>Eukaryota</taxon>
        <taxon>Metazoa</taxon>
        <taxon>Spiralia</taxon>
        <taxon>Lophotrochozoa</taxon>
        <taxon>Mollusca</taxon>
        <taxon>Bivalvia</taxon>
        <taxon>Autobranchia</taxon>
        <taxon>Heteroconchia</taxon>
        <taxon>Euheterodonta</taxon>
        <taxon>Imparidentia</taxon>
        <taxon>Neoheterodontei</taxon>
        <taxon>Myida</taxon>
        <taxon>Dreissenoidea</taxon>
        <taxon>Dreissenidae</taxon>
        <taxon>Dreissena</taxon>
    </lineage>
</organism>
<reference evidence="2" key="2">
    <citation type="submission" date="2020-11" db="EMBL/GenBank/DDBJ databases">
        <authorList>
            <person name="McCartney M.A."/>
            <person name="Auch B."/>
            <person name="Kono T."/>
            <person name="Mallez S."/>
            <person name="Becker A."/>
            <person name="Gohl D.M."/>
            <person name="Silverstein K.A.T."/>
            <person name="Koren S."/>
            <person name="Bechman K.B."/>
            <person name="Herman A."/>
            <person name="Abrahante J.E."/>
            <person name="Garbe J."/>
        </authorList>
    </citation>
    <scope>NUCLEOTIDE SEQUENCE</scope>
    <source>
        <strain evidence="2">Duluth1</strain>
        <tissue evidence="2">Whole animal</tissue>
    </source>
</reference>
<evidence type="ECO:0000256" key="1">
    <source>
        <dbReference type="SAM" id="SignalP"/>
    </source>
</evidence>
<keyword evidence="1" id="KW-0732">Signal</keyword>
<dbReference type="Proteomes" id="UP000828390">
    <property type="component" value="Unassembled WGS sequence"/>
</dbReference>
<evidence type="ECO:0000313" key="2">
    <source>
        <dbReference type="EMBL" id="KAH3753421.1"/>
    </source>
</evidence>
<proteinExistence type="predicted"/>
<feature type="signal peptide" evidence="1">
    <location>
        <begin position="1"/>
        <end position="21"/>
    </location>
</feature>
<gene>
    <name evidence="2" type="ORF">DPMN_188057</name>
</gene>
<name>A0A9D4DRD2_DREPO</name>
<dbReference type="EMBL" id="JAIWYP010000010">
    <property type="protein sequence ID" value="KAH3753421.1"/>
    <property type="molecule type" value="Genomic_DNA"/>
</dbReference>
<reference evidence="2" key="1">
    <citation type="journal article" date="2019" name="bioRxiv">
        <title>The Genome of the Zebra Mussel, Dreissena polymorpha: A Resource for Invasive Species Research.</title>
        <authorList>
            <person name="McCartney M.A."/>
            <person name="Auch B."/>
            <person name="Kono T."/>
            <person name="Mallez S."/>
            <person name="Zhang Y."/>
            <person name="Obille A."/>
            <person name="Becker A."/>
            <person name="Abrahante J.E."/>
            <person name="Garbe J."/>
            <person name="Badalamenti J.P."/>
            <person name="Herman A."/>
            <person name="Mangelson H."/>
            <person name="Liachko I."/>
            <person name="Sullivan S."/>
            <person name="Sone E.D."/>
            <person name="Koren S."/>
            <person name="Silverstein K.A.T."/>
            <person name="Beckman K.B."/>
            <person name="Gohl D.M."/>
        </authorList>
    </citation>
    <scope>NUCLEOTIDE SEQUENCE</scope>
    <source>
        <strain evidence="2">Duluth1</strain>
        <tissue evidence="2">Whole animal</tissue>
    </source>
</reference>
<evidence type="ECO:0008006" key="4">
    <source>
        <dbReference type="Google" id="ProtNLM"/>
    </source>
</evidence>
<keyword evidence="3" id="KW-1185">Reference proteome</keyword>
<protein>
    <recommendedName>
        <fullName evidence="4">Secreted protein</fullName>
    </recommendedName>
</protein>
<sequence length="84" mass="9365">MSSRIGCAIVFTGSTLFCAMASPESRSNFTNRYEIRSQGRFNEFWLEGGGILKDLLEVHEAARAPGGCRAKHTHTRKLHDFSGF</sequence>
<accession>A0A9D4DRD2</accession>
<dbReference type="AlphaFoldDB" id="A0A9D4DRD2"/>